<evidence type="ECO:0000313" key="2">
    <source>
        <dbReference type="Proteomes" id="UP000551878"/>
    </source>
</evidence>
<gene>
    <name evidence="1" type="ORF">HNQ41_001800</name>
</gene>
<dbReference type="RefSeq" id="WP_184664060.1">
    <property type="nucleotide sequence ID" value="NZ_JACHHB010000007.1"/>
</dbReference>
<sequence>MKNVALFIIVTLACITVWSLVFWQWFVSSSSDRLWGNEAIMIEHRDDRHKPVAELEDKFVAVKAESESDIVAEDSKNEGLSISPDSDEEFDFFDTNEPGLGIGEEGVPLQQIFSDLNG</sequence>
<protein>
    <submittedName>
        <fullName evidence="1">Uncharacterized protein</fullName>
    </submittedName>
</protein>
<accession>A0A840QQK3</accession>
<reference evidence="1 2" key="1">
    <citation type="submission" date="2020-08" db="EMBL/GenBank/DDBJ databases">
        <title>Genomic Encyclopedia of Type Strains, Phase IV (KMG-IV): sequencing the most valuable type-strain genomes for metagenomic binning, comparative biology and taxonomic classification.</title>
        <authorList>
            <person name="Goeker M."/>
        </authorList>
    </citation>
    <scope>NUCLEOTIDE SEQUENCE [LARGE SCALE GENOMIC DNA]</scope>
    <source>
        <strain evidence="1 2">DSM 24696</strain>
    </source>
</reference>
<evidence type="ECO:0000313" key="1">
    <source>
        <dbReference type="EMBL" id="MBB5173611.1"/>
    </source>
</evidence>
<name>A0A840QQK3_9BACI</name>
<dbReference type="Proteomes" id="UP000551878">
    <property type="component" value="Unassembled WGS sequence"/>
</dbReference>
<comment type="caution">
    <text evidence="1">The sequence shown here is derived from an EMBL/GenBank/DDBJ whole genome shotgun (WGS) entry which is preliminary data.</text>
</comment>
<organism evidence="1 2">
    <name type="scientific">Texcoconibacillus texcoconensis</name>
    <dbReference type="NCBI Taxonomy" id="1095777"/>
    <lineage>
        <taxon>Bacteria</taxon>
        <taxon>Bacillati</taxon>
        <taxon>Bacillota</taxon>
        <taxon>Bacilli</taxon>
        <taxon>Bacillales</taxon>
        <taxon>Bacillaceae</taxon>
        <taxon>Texcoconibacillus</taxon>
    </lineage>
</organism>
<dbReference type="EMBL" id="JACHHB010000007">
    <property type="protein sequence ID" value="MBB5173611.1"/>
    <property type="molecule type" value="Genomic_DNA"/>
</dbReference>
<proteinExistence type="predicted"/>
<keyword evidence="2" id="KW-1185">Reference proteome</keyword>
<dbReference type="AlphaFoldDB" id="A0A840QQK3"/>